<sequence length="46" mass="4716">MVGALLLIGSDLIARTALPITVPVGVVTAVIGGPFLVYLLVRANLK</sequence>
<keyword evidence="6 8" id="KW-1133">Transmembrane helix</keyword>
<accession>A0A1Z1WQ11</accession>
<dbReference type="Gene3D" id="1.10.3470.10">
    <property type="entry name" value="ABC transporter involved in vitamin B12 uptake, BtuC"/>
    <property type="match status" value="1"/>
</dbReference>
<evidence type="ECO:0000256" key="7">
    <source>
        <dbReference type="ARBA" id="ARBA00023136"/>
    </source>
</evidence>
<evidence type="ECO:0000256" key="5">
    <source>
        <dbReference type="ARBA" id="ARBA00022692"/>
    </source>
</evidence>
<dbReference type="InterPro" id="IPR000522">
    <property type="entry name" value="ABC_transptr_permease_BtuC"/>
</dbReference>
<evidence type="ECO:0000256" key="8">
    <source>
        <dbReference type="SAM" id="Phobius"/>
    </source>
</evidence>
<evidence type="ECO:0000256" key="1">
    <source>
        <dbReference type="ARBA" id="ARBA00004651"/>
    </source>
</evidence>
<evidence type="ECO:0000313" key="10">
    <source>
        <dbReference type="Proteomes" id="UP000195880"/>
    </source>
</evidence>
<dbReference type="AlphaFoldDB" id="A0A1Z1WQ11"/>
<reference evidence="9 10" key="1">
    <citation type="submission" date="2017-05" db="EMBL/GenBank/DDBJ databases">
        <title>Streptomyces alboflavus Genome sequencing and assembly.</title>
        <authorList>
            <person name="Wang Y."/>
            <person name="Du B."/>
            <person name="Ding Y."/>
            <person name="Liu H."/>
            <person name="Hou Q."/>
            <person name="Liu K."/>
            <person name="Wang C."/>
            <person name="Yao L."/>
        </authorList>
    </citation>
    <scope>NUCLEOTIDE SEQUENCE [LARGE SCALE GENOMIC DNA]</scope>
    <source>
        <strain evidence="9 10">MDJK44</strain>
    </source>
</reference>
<proteinExistence type="inferred from homology"/>
<comment type="subcellular location">
    <subcellularLocation>
        <location evidence="1">Cell membrane</location>
        <topology evidence="1">Multi-pass membrane protein</topology>
    </subcellularLocation>
</comment>
<dbReference type="GO" id="GO:0022857">
    <property type="term" value="F:transmembrane transporter activity"/>
    <property type="evidence" value="ECO:0007669"/>
    <property type="project" value="InterPro"/>
</dbReference>
<evidence type="ECO:0000256" key="6">
    <source>
        <dbReference type="ARBA" id="ARBA00022989"/>
    </source>
</evidence>
<organism evidence="9 10">
    <name type="scientific">Streptomyces alboflavus</name>
    <dbReference type="NCBI Taxonomy" id="67267"/>
    <lineage>
        <taxon>Bacteria</taxon>
        <taxon>Bacillati</taxon>
        <taxon>Actinomycetota</taxon>
        <taxon>Actinomycetes</taxon>
        <taxon>Kitasatosporales</taxon>
        <taxon>Streptomycetaceae</taxon>
        <taxon>Streptomyces</taxon>
    </lineage>
</organism>
<evidence type="ECO:0000256" key="2">
    <source>
        <dbReference type="ARBA" id="ARBA00007935"/>
    </source>
</evidence>
<evidence type="ECO:0000256" key="3">
    <source>
        <dbReference type="ARBA" id="ARBA00022448"/>
    </source>
</evidence>
<dbReference type="GO" id="GO:0005886">
    <property type="term" value="C:plasma membrane"/>
    <property type="evidence" value="ECO:0007669"/>
    <property type="project" value="UniProtKB-SubCell"/>
</dbReference>
<name>A0A1Z1WQ11_9ACTN</name>
<dbReference type="InterPro" id="IPR037294">
    <property type="entry name" value="ABC_BtuC-like"/>
</dbReference>
<feature type="transmembrane region" description="Helical" evidence="8">
    <location>
        <begin position="20"/>
        <end position="41"/>
    </location>
</feature>
<keyword evidence="4" id="KW-1003">Cell membrane</keyword>
<dbReference type="Proteomes" id="UP000195880">
    <property type="component" value="Chromosome"/>
</dbReference>
<dbReference type="SUPFAM" id="SSF81345">
    <property type="entry name" value="ABC transporter involved in vitamin B12 uptake, BtuC"/>
    <property type="match status" value="1"/>
</dbReference>
<keyword evidence="5 8" id="KW-0812">Transmembrane</keyword>
<gene>
    <name evidence="9" type="ORF">SMD44_08005</name>
</gene>
<keyword evidence="7 8" id="KW-0472">Membrane</keyword>
<protein>
    <submittedName>
        <fullName evidence="9">Iron ABC transporter</fullName>
    </submittedName>
</protein>
<comment type="similarity">
    <text evidence="2">Belongs to the binding-protein-dependent transport system permease family. FecCD subfamily.</text>
</comment>
<evidence type="ECO:0000313" key="9">
    <source>
        <dbReference type="EMBL" id="ARX88518.1"/>
    </source>
</evidence>
<keyword evidence="10" id="KW-1185">Reference proteome</keyword>
<dbReference type="KEGG" id="salf:SMD44_08005"/>
<dbReference type="EMBL" id="CP021748">
    <property type="protein sequence ID" value="ARX88518.1"/>
    <property type="molecule type" value="Genomic_DNA"/>
</dbReference>
<dbReference type="Pfam" id="PF01032">
    <property type="entry name" value="FecCD"/>
    <property type="match status" value="1"/>
</dbReference>
<keyword evidence="3" id="KW-0813">Transport</keyword>
<evidence type="ECO:0000256" key="4">
    <source>
        <dbReference type="ARBA" id="ARBA00022475"/>
    </source>
</evidence>